<evidence type="ECO:0000313" key="9">
    <source>
        <dbReference type="EMBL" id="KAA8633399.1"/>
    </source>
</evidence>
<dbReference type="GO" id="GO:0005739">
    <property type="term" value="C:mitochondrion"/>
    <property type="evidence" value="ECO:0007669"/>
    <property type="project" value="TreeGrafter"/>
</dbReference>
<proteinExistence type="inferred from homology"/>
<accession>A0A8S8ZVB5</accession>
<dbReference type="VEuPathDB" id="FungiDB:SMAC_06164"/>
<sequence length="522" mass="60644">MPNMLPRRLPPGLLRLRSTSTSLTSTILSPTINTTTITTRASQFLTTNPTTLQTRPSSSSTSRWKTRQFSDRYAREARTAGLKSRAAFKLLEINKKYRLFRPSSGQIVVDLGFAPGSWSQVALDLTKPDGKVVGIDIIPAQPPRGVSAIQGNFLSEGVRGLVKGWLREEEGRKVGEQLREMARREQQRLEEKERLERERLEAEEREAREREAEERRVREEEEERREWGLDQTETETEEVVNQGEGKLNQKNDYDEEMVEEMDRMEITDRWQEELLYRQRHEEPNTWEVEALRRQRERQERRDAEKQVVVDDRPSYIELERMAVLEAQVMQQHQSEEVMEQKQEREQGQEDSGNKAATTTDTDADAERKSDSEEGFGELEEHEEQQPQRPKKKKQNEQMRLVDVVLSDMSEPWPQTSSFSIKTLSNPYNRMMNTSGISFKDHAGSMDLCYAALSFANDTLKPGGHFVCKFYQGSEDKKLEDMLRKLFGKVFRDKPDSSRSESKEAYFVALNRRRDVILEDIPI</sequence>
<evidence type="ECO:0000256" key="1">
    <source>
        <dbReference type="ARBA" id="ARBA00009258"/>
    </source>
</evidence>
<dbReference type="InterPro" id="IPR050082">
    <property type="entry name" value="RNA_methyltr_RlmE"/>
</dbReference>
<feature type="compositionally biased region" description="Basic and acidic residues" evidence="7">
    <location>
        <begin position="185"/>
        <end position="228"/>
    </location>
</feature>
<reference evidence="9 10" key="1">
    <citation type="submission" date="2017-07" db="EMBL/GenBank/DDBJ databases">
        <title>Genome sequence of the Sordaria macrospora wild type strain R19027.</title>
        <authorList>
            <person name="Nowrousian M."/>
            <person name="Teichert I."/>
            <person name="Kueck U."/>
        </authorList>
    </citation>
    <scope>NUCLEOTIDE SEQUENCE [LARGE SCALE GENOMIC DNA]</scope>
    <source>
        <strain evidence="9 10">R19027</strain>
        <tissue evidence="9">Mycelium</tissue>
    </source>
</reference>
<organism evidence="9 10">
    <name type="scientific">Sordaria macrospora</name>
    <dbReference type="NCBI Taxonomy" id="5147"/>
    <lineage>
        <taxon>Eukaryota</taxon>
        <taxon>Fungi</taxon>
        <taxon>Dikarya</taxon>
        <taxon>Ascomycota</taxon>
        <taxon>Pezizomycotina</taxon>
        <taxon>Sordariomycetes</taxon>
        <taxon>Sordariomycetidae</taxon>
        <taxon>Sordariales</taxon>
        <taxon>Sordariaceae</taxon>
        <taxon>Sordaria</taxon>
    </lineage>
</organism>
<dbReference type="AlphaFoldDB" id="A0A8S8ZVB5"/>
<dbReference type="HAMAP" id="MF_01547">
    <property type="entry name" value="RNA_methyltr_E"/>
    <property type="match status" value="1"/>
</dbReference>
<dbReference type="EMBL" id="NMPR01000037">
    <property type="protein sequence ID" value="KAA8633399.1"/>
    <property type="molecule type" value="Genomic_DNA"/>
</dbReference>
<dbReference type="PANTHER" id="PTHR10920">
    <property type="entry name" value="RIBOSOMAL RNA METHYLTRANSFERASE"/>
    <property type="match status" value="1"/>
</dbReference>
<keyword evidence="4" id="KW-0808">Transferase</keyword>
<dbReference type="InterPro" id="IPR029063">
    <property type="entry name" value="SAM-dependent_MTases_sf"/>
</dbReference>
<evidence type="ECO:0000256" key="5">
    <source>
        <dbReference type="ARBA" id="ARBA00022691"/>
    </source>
</evidence>
<feature type="domain" description="Ribosomal RNA methyltransferase FtsJ" evidence="8">
    <location>
        <begin position="391"/>
        <end position="511"/>
    </location>
</feature>
<feature type="compositionally biased region" description="Basic and acidic residues" evidence="7">
    <location>
        <begin position="333"/>
        <end position="347"/>
    </location>
</feature>
<dbReference type="Proteomes" id="UP000433876">
    <property type="component" value="Unassembled WGS sequence"/>
</dbReference>
<dbReference type="SUPFAM" id="SSF53335">
    <property type="entry name" value="S-adenosyl-L-methionine-dependent methyltransferases"/>
    <property type="match status" value="1"/>
</dbReference>
<feature type="domain" description="Ribosomal RNA methyltransferase FtsJ" evidence="8">
    <location>
        <begin position="83"/>
        <end position="163"/>
    </location>
</feature>
<dbReference type="InterPro" id="IPR015507">
    <property type="entry name" value="rRNA-MeTfrase_E"/>
</dbReference>
<dbReference type="InterPro" id="IPR002877">
    <property type="entry name" value="RNA_MeTrfase_FtsJ_dom"/>
</dbReference>
<name>A0A8S8ZVB5_SORMA</name>
<comment type="similarity">
    <text evidence="1">Belongs to the class I-like SAM-binding methyltransferase superfamily. RNA methyltransferase RlmE family.</text>
</comment>
<feature type="region of interest" description="Disordered" evidence="7">
    <location>
        <begin position="185"/>
        <end position="241"/>
    </location>
</feature>
<feature type="region of interest" description="Disordered" evidence="7">
    <location>
        <begin position="46"/>
        <end position="67"/>
    </location>
</feature>
<evidence type="ECO:0000313" key="10">
    <source>
        <dbReference type="Proteomes" id="UP000433876"/>
    </source>
</evidence>
<feature type="compositionally biased region" description="Polar residues" evidence="7">
    <location>
        <begin position="46"/>
        <end position="63"/>
    </location>
</feature>
<keyword evidence="5" id="KW-0949">S-adenosyl-L-methionine</keyword>
<dbReference type="PANTHER" id="PTHR10920:SF18">
    <property type="entry name" value="RRNA METHYLTRANSFERASE 2, MITOCHONDRIAL"/>
    <property type="match status" value="1"/>
</dbReference>
<evidence type="ECO:0000256" key="7">
    <source>
        <dbReference type="SAM" id="MobiDB-lite"/>
    </source>
</evidence>
<gene>
    <name evidence="9" type="ORF">SMACR_06164</name>
</gene>
<dbReference type="Gene3D" id="3.40.50.150">
    <property type="entry name" value="Vaccinia Virus protein VP39"/>
    <property type="match status" value="2"/>
</dbReference>
<evidence type="ECO:0000256" key="3">
    <source>
        <dbReference type="ARBA" id="ARBA00022603"/>
    </source>
</evidence>
<dbReference type="OMA" id="ERERGYI"/>
<evidence type="ECO:0000256" key="4">
    <source>
        <dbReference type="ARBA" id="ARBA00022679"/>
    </source>
</evidence>
<evidence type="ECO:0000259" key="8">
    <source>
        <dbReference type="Pfam" id="PF01728"/>
    </source>
</evidence>
<evidence type="ECO:0000256" key="6">
    <source>
        <dbReference type="ARBA" id="ARBA00041184"/>
    </source>
</evidence>
<comment type="caution">
    <text evidence="9">The sequence shown here is derived from an EMBL/GenBank/DDBJ whole genome shotgun (WGS) entry which is preliminary data.</text>
</comment>
<feature type="region of interest" description="Disordered" evidence="7">
    <location>
        <begin position="329"/>
        <end position="397"/>
    </location>
</feature>
<dbReference type="GO" id="GO:0008650">
    <property type="term" value="F:rRNA (uridine-2'-O-)-methyltransferase activity"/>
    <property type="evidence" value="ECO:0007669"/>
    <property type="project" value="TreeGrafter"/>
</dbReference>
<protein>
    <recommendedName>
        <fullName evidence="6">rRNA methyltransferase 2, mitochondrial</fullName>
    </recommendedName>
</protein>
<feature type="compositionally biased region" description="Acidic residues" evidence="7">
    <location>
        <begin position="372"/>
        <end position="382"/>
    </location>
</feature>
<evidence type="ECO:0000256" key="2">
    <source>
        <dbReference type="ARBA" id="ARBA00022552"/>
    </source>
</evidence>
<dbReference type="Pfam" id="PF01728">
    <property type="entry name" value="FtsJ"/>
    <property type="match status" value="2"/>
</dbReference>
<keyword evidence="2" id="KW-0698">rRNA processing</keyword>
<keyword evidence="3" id="KW-0489">Methyltransferase</keyword>